<comment type="similarity">
    <text evidence="1">Belongs to the universal stress protein A family.</text>
</comment>
<dbReference type="Proteomes" id="UP000184420">
    <property type="component" value="Unassembled WGS sequence"/>
</dbReference>
<dbReference type="EMBL" id="FRBL01000009">
    <property type="protein sequence ID" value="SHM56692.1"/>
    <property type="molecule type" value="Genomic_DNA"/>
</dbReference>
<dbReference type="Gene3D" id="3.40.50.12370">
    <property type="match status" value="1"/>
</dbReference>
<dbReference type="InterPro" id="IPR006015">
    <property type="entry name" value="Universal_stress_UspA"/>
</dbReference>
<feature type="domain" description="UspA" evidence="2">
    <location>
        <begin position="23"/>
        <end position="164"/>
    </location>
</feature>
<accession>A0A1M7JUG0</accession>
<protein>
    <submittedName>
        <fullName evidence="3">Nucleotide-binding universal stress protein, UspA family</fullName>
    </submittedName>
</protein>
<sequence>MTPQRLQFTLQALTISEIHAYFMKILVPTDFSETSINAVKYAIQLTSQHTKAEIILYHSYSILHLSGVPMPILPEDRPAFRKRIFEELSKIRDQFAALTPATTTVSCEADELPLTEGMQEIIDVRSINLVIMGITGKSGIQKAFIGSNTLAATEKINVPIIIVPETASYTPLKNVVFAYNRRQPLLSRQSNAIEDFTAKVNAHLDVLYIGEEQHLNAAKQDIQKLLHINDISYHTVKHNDTAKDILAFADANNADLLLALPGKYGFLQDLFHKSITKQLAYKTKVPLMVIS</sequence>
<gene>
    <name evidence="3" type="ORF">SAMN05444266_10928</name>
</gene>
<dbReference type="InterPro" id="IPR006016">
    <property type="entry name" value="UspA"/>
</dbReference>
<evidence type="ECO:0000313" key="3">
    <source>
        <dbReference type="EMBL" id="SHM56692.1"/>
    </source>
</evidence>
<evidence type="ECO:0000313" key="4">
    <source>
        <dbReference type="Proteomes" id="UP000184420"/>
    </source>
</evidence>
<name>A0A1M7JUG0_9BACT</name>
<evidence type="ECO:0000256" key="1">
    <source>
        <dbReference type="ARBA" id="ARBA00008791"/>
    </source>
</evidence>
<proteinExistence type="inferred from homology"/>
<dbReference type="STRING" id="1419482.SAMN05444266_10928"/>
<evidence type="ECO:0000259" key="2">
    <source>
        <dbReference type="Pfam" id="PF00582"/>
    </source>
</evidence>
<organism evidence="3 4">
    <name type="scientific">Chitinophaga jiangningensis</name>
    <dbReference type="NCBI Taxonomy" id="1419482"/>
    <lineage>
        <taxon>Bacteria</taxon>
        <taxon>Pseudomonadati</taxon>
        <taxon>Bacteroidota</taxon>
        <taxon>Chitinophagia</taxon>
        <taxon>Chitinophagales</taxon>
        <taxon>Chitinophagaceae</taxon>
        <taxon>Chitinophaga</taxon>
    </lineage>
</organism>
<dbReference type="PRINTS" id="PR01438">
    <property type="entry name" value="UNVRSLSTRESS"/>
</dbReference>
<dbReference type="AlphaFoldDB" id="A0A1M7JUG0"/>
<dbReference type="PANTHER" id="PTHR46268:SF6">
    <property type="entry name" value="UNIVERSAL STRESS PROTEIN UP12"/>
    <property type="match status" value="1"/>
</dbReference>
<dbReference type="CDD" id="cd00293">
    <property type="entry name" value="USP-like"/>
    <property type="match status" value="1"/>
</dbReference>
<dbReference type="PANTHER" id="PTHR46268">
    <property type="entry name" value="STRESS RESPONSE PROTEIN NHAX"/>
    <property type="match status" value="1"/>
</dbReference>
<keyword evidence="4" id="KW-1185">Reference proteome</keyword>
<dbReference type="SUPFAM" id="SSF52402">
    <property type="entry name" value="Adenine nucleotide alpha hydrolases-like"/>
    <property type="match status" value="2"/>
</dbReference>
<dbReference type="Pfam" id="PF00582">
    <property type="entry name" value="Usp"/>
    <property type="match status" value="1"/>
</dbReference>
<reference evidence="3 4" key="1">
    <citation type="submission" date="2016-11" db="EMBL/GenBank/DDBJ databases">
        <authorList>
            <person name="Jaros S."/>
            <person name="Januszkiewicz K."/>
            <person name="Wedrychowicz H."/>
        </authorList>
    </citation>
    <scope>NUCLEOTIDE SEQUENCE [LARGE SCALE GENOMIC DNA]</scope>
    <source>
        <strain evidence="3 4">DSM 27406</strain>
    </source>
</reference>